<gene>
    <name evidence="3" type="ORF">CSKR_111731</name>
</gene>
<keyword evidence="4" id="KW-1185">Reference proteome</keyword>
<dbReference type="PROSITE" id="PS50021">
    <property type="entry name" value="CH"/>
    <property type="match status" value="1"/>
</dbReference>
<evidence type="ECO:0000259" key="2">
    <source>
        <dbReference type="PROSITE" id="PS50021"/>
    </source>
</evidence>
<organism evidence="3 4">
    <name type="scientific">Clonorchis sinensis</name>
    <name type="common">Chinese liver fluke</name>
    <dbReference type="NCBI Taxonomy" id="79923"/>
    <lineage>
        <taxon>Eukaryota</taxon>
        <taxon>Metazoa</taxon>
        <taxon>Spiralia</taxon>
        <taxon>Lophotrochozoa</taxon>
        <taxon>Platyhelminthes</taxon>
        <taxon>Trematoda</taxon>
        <taxon>Digenea</taxon>
        <taxon>Opisthorchiida</taxon>
        <taxon>Opisthorchiata</taxon>
        <taxon>Opisthorchiidae</taxon>
        <taxon>Clonorchis</taxon>
    </lineage>
</organism>
<dbReference type="EMBL" id="NIRI02000005">
    <property type="protein sequence ID" value="KAG5455021.1"/>
    <property type="molecule type" value="Genomic_DNA"/>
</dbReference>
<dbReference type="SMART" id="SM00033">
    <property type="entry name" value="CH"/>
    <property type="match status" value="1"/>
</dbReference>
<feature type="compositionally biased region" description="Basic residues" evidence="1">
    <location>
        <begin position="299"/>
        <end position="310"/>
    </location>
</feature>
<proteinExistence type="predicted"/>
<evidence type="ECO:0000313" key="4">
    <source>
        <dbReference type="Proteomes" id="UP000286415"/>
    </source>
</evidence>
<dbReference type="AlphaFoldDB" id="A0A8T1N2I0"/>
<dbReference type="InterPro" id="IPR001715">
    <property type="entry name" value="CH_dom"/>
</dbReference>
<dbReference type="Proteomes" id="UP000286415">
    <property type="component" value="Unassembled WGS sequence"/>
</dbReference>
<dbReference type="PANTHER" id="PTHR12784">
    <property type="entry name" value="STEERIN"/>
    <property type="match status" value="1"/>
</dbReference>
<protein>
    <submittedName>
        <fullName evidence="3">Neuron navigator 2</fullName>
    </submittedName>
</protein>
<dbReference type="PANTHER" id="PTHR12784:SF28">
    <property type="entry name" value="PROTEIN SICKIE"/>
    <property type="match status" value="1"/>
</dbReference>
<accession>A0A8T1N2I0</accession>
<evidence type="ECO:0000313" key="3">
    <source>
        <dbReference type="EMBL" id="KAG5455021.1"/>
    </source>
</evidence>
<feature type="region of interest" description="Disordered" evidence="1">
    <location>
        <begin position="289"/>
        <end position="310"/>
    </location>
</feature>
<reference evidence="3 4" key="1">
    <citation type="journal article" date="2018" name="Biotechnol. Adv.">
        <title>Improved genomic resources and new bioinformatic workflow for the carcinogenic parasite Clonorchis sinensis: Biotechnological implications.</title>
        <authorList>
            <person name="Wang D."/>
            <person name="Korhonen P.K."/>
            <person name="Gasser R.B."/>
            <person name="Young N.D."/>
        </authorList>
    </citation>
    <scope>NUCLEOTIDE SEQUENCE [LARGE SCALE GENOMIC DNA]</scope>
    <source>
        <strain evidence="3">Cs-k2</strain>
    </source>
</reference>
<dbReference type="InterPro" id="IPR036872">
    <property type="entry name" value="CH_dom_sf"/>
</dbReference>
<sequence>IYMQWINCYLGKANSSTLVQNLEKDLSDGVLLAEVIHAVLDEKIPDLCLNPKTPAVAVSNISSCLQTLRRLGVDLDEVTAEGIFQGNLKHILNLFFHLSKFKERLKSRQVPDGRSTPETAEVNVQLSANGEECTAQKVNGCLIGMASHVVPISWNAVGCGGRQGSPVNVVRPACSSQLPKLTKPMHTAFSESPHSVVHLKTSPAQHPSVVTPGAAGSRNLMSSVLRLYMYRDISNIVAIGTLGGMVQRIRLLGNIMYYCIAFSSPFCKLKKLFSFNTLPVPNCHATRGKHEGWDTARMPKPRQGKSRCRGGVRTTDLPVSKFALRPPGFLRYRILVECL</sequence>
<feature type="non-terminal residue" evidence="3">
    <location>
        <position position="1"/>
    </location>
</feature>
<reference evidence="3 4" key="2">
    <citation type="journal article" date="2021" name="Genomics">
        <title>High-quality reference genome for Clonorchis sinensis.</title>
        <authorList>
            <person name="Young N.D."/>
            <person name="Stroehlein A.J."/>
            <person name="Kinkar L."/>
            <person name="Wang T."/>
            <person name="Sohn W.M."/>
            <person name="Chang B.C.H."/>
            <person name="Kaur P."/>
            <person name="Weisz D."/>
            <person name="Dudchenko O."/>
            <person name="Aiden E.L."/>
            <person name="Korhonen P.K."/>
            <person name="Gasser R.B."/>
        </authorList>
    </citation>
    <scope>NUCLEOTIDE SEQUENCE [LARGE SCALE GENOMIC DNA]</scope>
    <source>
        <strain evidence="3">Cs-k2</strain>
    </source>
</reference>
<dbReference type="Gene3D" id="1.10.418.10">
    <property type="entry name" value="Calponin-like domain"/>
    <property type="match status" value="1"/>
</dbReference>
<evidence type="ECO:0000256" key="1">
    <source>
        <dbReference type="SAM" id="MobiDB-lite"/>
    </source>
</evidence>
<dbReference type="Pfam" id="PF00307">
    <property type="entry name" value="CH"/>
    <property type="match status" value="1"/>
</dbReference>
<feature type="domain" description="Calponin-homology (CH)" evidence="2">
    <location>
        <begin position="1"/>
        <end position="103"/>
    </location>
</feature>
<dbReference type="OrthoDB" id="2161974at2759"/>
<dbReference type="InterPro" id="IPR039041">
    <property type="entry name" value="Nav/unc-53"/>
</dbReference>
<comment type="caution">
    <text evidence="3">The sequence shown here is derived from an EMBL/GenBank/DDBJ whole genome shotgun (WGS) entry which is preliminary data.</text>
</comment>
<name>A0A8T1N2I0_CLOSI</name>
<dbReference type="GO" id="GO:0022008">
    <property type="term" value="P:neurogenesis"/>
    <property type="evidence" value="ECO:0007669"/>
    <property type="project" value="InterPro"/>
</dbReference>
<dbReference type="SUPFAM" id="SSF47576">
    <property type="entry name" value="Calponin-homology domain, CH-domain"/>
    <property type="match status" value="1"/>
</dbReference>